<gene>
    <name evidence="1" type="ORF">DK389_12640</name>
</gene>
<dbReference type="Gene3D" id="2.40.10.270">
    <property type="entry name" value="Bacteriophage SPP1 head-tail adaptor protein"/>
    <property type="match status" value="1"/>
</dbReference>
<evidence type="ECO:0000313" key="2">
    <source>
        <dbReference type="Proteomes" id="UP000245926"/>
    </source>
</evidence>
<dbReference type="InterPro" id="IPR008767">
    <property type="entry name" value="Phage_SPP1_head-tail_adaptor"/>
</dbReference>
<dbReference type="Pfam" id="PF05521">
    <property type="entry name" value="Phage_HCP"/>
    <property type="match status" value="1"/>
</dbReference>
<dbReference type="AlphaFoldDB" id="A0A2U8W524"/>
<organism evidence="1 2">
    <name type="scientific">Methylobacterium durans</name>
    <dbReference type="NCBI Taxonomy" id="2202825"/>
    <lineage>
        <taxon>Bacteria</taxon>
        <taxon>Pseudomonadati</taxon>
        <taxon>Pseudomonadota</taxon>
        <taxon>Alphaproteobacteria</taxon>
        <taxon>Hyphomicrobiales</taxon>
        <taxon>Methylobacteriaceae</taxon>
        <taxon>Methylobacterium</taxon>
    </lineage>
</organism>
<dbReference type="KEGG" id="mets:DK389_12640"/>
<protein>
    <submittedName>
        <fullName evidence="1">Head-tail adaptor protein</fullName>
    </submittedName>
</protein>
<reference evidence="2" key="1">
    <citation type="submission" date="2018-05" db="EMBL/GenBank/DDBJ databases">
        <title>Complete Genome Sequence of Methylobacterium sp. 17SD2-17.</title>
        <authorList>
            <person name="Srinivasan S."/>
        </authorList>
    </citation>
    <scope>NUCLEOTIDE SEQUENCE [LARGE SCALE GENOMIC DNA]</scope>
    <source>
        <strain evidence="2">17SD2-17</strain>
    </source>
</reference>
<evidence type="ECO:0000313" key="1">
    <source>
        <dbReference type="EMBL" id="AWN41213.1"/>
    </source>
</evidence>
<dbReference type="RefSeq" id="WP_109890015.1">
    <property type="nucleotide sequence ID" value="NZ_CP029550.1"/>
</dbReference>
<dbReference type="InterPro" id="IPR038666">
    <property type="entry name" value="SSP1_head-tail_sf"/>
</dbReference>
<dbReference type="Proteomes" id="UP000245926">
    <property type="component" value="Chromosome"/>
</dbReference>
<sequence length="118" mass="12988">MMRSSPRPALGARRRRFVLERVVEDPDGFGGMLRRFVPGPVLWGSIEPVAEAERTRLRGGRADAVATHRIILRARSGLAPAMRLSAGPRRFVIRSLAPAGPPGRDLVCRVEEVPEETP</sequence>
<dbReference type="OrthoDB" id="7570189at2"/>
<name>A0A2U8W524_9HYPH</name>
<keyword evidence="2" id="KW-1185">Reference proteome</keyword>
<proteinExistence type="predicted"/>
<accession>A0A2U8W524</accession>
<dbReference type="EMBL" id="CP029550">
    <property type="protein sequence ID" value="AWN41213.1"/>
    <property type="molecule type" value="Genomic_DNA"/>
</dbReference>